<dbReference type="Proteomes" id="UP000002945">
    <property type="component" value="Unassembled WGS sequence"/>
</dbReference>
<dbReference type="Gene3D" id="3.40.50.150">
    <property type="entry name" value="Vaccinia Virus protein VP39"/>
    <property type="match status" value="1"/>
</dbReference>
<reference evidence="3 4" key="1">
    <citation type="journal article" date="2011" name="J. Bacteriol.">
        <title>Genome sequence of the algicidal bacterium Kordia algicida OT-1.</title>
        <authorList>
            <person name="Lee H.S."/>
            <person name="Kang S.G."/>
            <person name="Kwon K.K."/>
            <person name="Lee J.H."/>
            <person name="Kim S.J."/>
        </authorList>
    </citation>
    <scope>NUCLEOTIDE SEQUENCE [LARGE SCALE GENOMIC DNA]</scope>
    <source>
        <strain evidence="3 4">OT-1</strain>
    </source>
</reference>
<keyword evidence="4" id="KW-1185">Reference proteome</keyword>
<dbReference type="EMBL" id="ABIB01000002">
    <property type="protein sequence ID" value="EDP97390.1"/>
    <property type="molecule type" value="Genomic_DNA"/>
</dbReference>
<gene>
    <name evidence="3" type="ORF">KAOT1_19547</name>
</gene>
<evidence type="ECO:0000313" key="4">
    <source>
        <dbReference type="Proteomes" id="UP000002945"/>
    </source>
</evidence>
<dbReference type="STRING" id="391587.KAOT1_19547"/>
<protein>
    <recommendedName>
        <fullName evidence="2">Methyltransferase domain-containing protein</fullName>
    </recommendedName>
</protein>
<dbReference type="PANTHER" id="PTHR43861">
    <property type="entry name" value="TRANS-ACONITATE 2-METHYLTRANSFERASE-RELATED"/>
    <property type="match status" value="1"/>
</dbReference>
<comment type="caution">
    <text evidence="3">The sequence shown here is derived from an EMBL/GenBank/DDBJ whole genome shotgun (WGS) entry which is preliminary data.</text>
</comment>
<dbReference type="InterPro" id="IPR029063">
    <property type="entry name" value="SAM-dependent_MTases_sf"/>
</dbReference>
<organism evidence="3 4">
    <name type="scientific">Kordia algicida OT-1</name>
    <dbReference type="NCBI Taxonomy" id="391587"/>
    <lineage>
        <taxon>Bacteria</taxon>
        <taxon>Pseudomonadati</taxon>
        <taxon>Bacteroidota</taxon>
        <taxon>Flavobacteriia</taxon>
        <taxon>Flavobacteriales</taxon>
        <taxon>Flavobacteriaceae</taxon>
        <taxon>Kordia</taxon>
    </lineage>
</organism>
<accession>A9DPA6</accession>
<evidence type="ECO:0000313" key="3">
    <source>
        <dbReference type="EMBL" id="EDP97390.1"/>
    </source>
</evidence>
<proteinExistence type="predicted"/>
<dbReference type="InterPro" id="IPR041698">
    <property type="entry name" value="Methyltransf_25"/>
</dbReference>
<dbReference type="CDD" id="cd02440">
    <property type="entry name" value="AdoMet_MTases"/>
    <property type="match status" value="1"/>
</dbReference>
<keyword evidence="1" id="KW-0808">Transferase</keyword>
<feature type="domain" description="Methyltransferase" evidence="2">
    <location>
        <begin position="45"/>
        <end position="140"/>
    </location>
</feature>
<dbReference type="AlphaFoldDB" id="A9DPA6"/>
<evidence type="ECO:0000256" key="1">
    <source>
        <dbReference type="ARBA" id="ARBA00022679"/>
    </source>
</evidence>
<dbReference type="RefSeq" id="WP_007096440.1">
    <property type="nucleotide sequence ID" value="NZ_CP142125.1"/>
</dbReference>
<dbReference type="GO" id="GO:0016740">
    <property type="term" value="F:transferase activity"/>
    <property type="evidence" value="ECO:0007669"/>
    <property type="project" value="UniProtKB-KW"/>
</dbReference>
<dbReference type="Pfam" id="PF13649">
    <property type="entry name" value="Methyltransf_25"/>
    <property type="match status" value="1"/>
</dbReference>
<dbReference type="OrthoDB" id="529208at2"/>
<name>A9DPA6_9FLAO</name>
<sequence length="260" mass="29155">MHSDFDVAAPQYDDIFTYSNIGKAQRKFVFKYINPIIKQGKKLSILELNCGTGADAIEFAKQGHDVIATDISEGMIEVANAKSHPENLQFKVQDINKLTKDTFNKKFDYIFSDFGGINCLSTEQLEKFFQNASDLLLPNGKMTIVLMPKNCLWERFYFTLKGDKAKANRRNTTESVVANVDGVGVATWYYNPQDVSAAANKFFNTTKVKPIGVTIPPSYLESSFVAKFPILNIFKGLDTLLTASSLAKYADHFLITLEKK</sequence>
<dbReference type="HOGENOM" id="CLU_1041032_0_0_10"/>
<evidence type="ECO:0000259" key="2">
    <source>
        <dbReference type="Pfam" id="PF13649"/>
    </source>
</evidence>
<dbReference type="eggNOG" id="COG2226">
    <property type="taxonomic scope" value="Bacteria"/>
</dbReference>
<dbReference type="SUPFAM" id="SSF53335">
    <property type="entry name" value="S-adenosyl-L-methionine-dependent methyltransferases"/>
    <property type="match status" value="1"/>
</dbReference>